<dbReference type="Pfam" id="PF08544">
    <property type="entry name" value="GHMP_kinases_C"/>
    <property type="match status" value="1"/>
</dbReference>
<evidence type="ECO:0000256" key="7">
    <source>
        <dbReference type="ARBA" id="ARBA00022840"/>
    </source>
</evidence>
<dbReference type="InterPro" id="IPR036554">
    <property type="entry name" value="GHMP_kinase_C_sf"/>
</dbReference>
<evidence type="ECO:0000259" key="11">
    <source>
        <dbReference type="Pfam" id="PF08544"/>
    </source>
</evidence>
<dbReference type="Gene3D" id="3.30.230.10">
    <property type="match status" value="1"/>
</dbReference>
<dbReference type="AlphaFoldDB" id="A0A4Q7N201"/>
<dbReference type="GO" id="GO:0019288">
    <property type="term" value="P:isopentenyl diphosphate biosynthetic process, methylerythritol 4-phosphate pathway"/>
    <property type="evidence" value="ECO:0007669"/>
    <property type="project" value="UniProtKB-UniRule"/>
</dbReference>
<keyword evidence="6 9" id="KW-0418">Kinase</keyword>
<comment type="caution">
    <text evidence="12">The sequence shown here is derived from an EMBL/GenBank/DDBJ whole genome shotgun (WGS) entry which is preliminary data.</text>
</comment>
<feature type="binding site" evidence="9">
    <location>
        <begin position="91"/>
        <end position="101"/>
    </location>
    <ligand>
        <name>ATP</name>
        <dbReference type="ChEBI" id="CHEBI:30616"/>
    </ligand>
</feature>
<dbReference type="GO" id="GO:0005524">
    <property type="term" value="F:ATP binding"/>
    <property type="evidence" value="ECO:0007669"/>
    <property type="project" value="UniProtKB-UniRule"/>
</dbReference>
<feature type="domain" description="GHMP kinase C-terminal" evidence="11">
    <location>
        <begin position="210"/>
        <end position="254"/>
    </location>
</feature>
<comment type="catalytic activity">
    <reaction evidence="9">
        <text>4-CDP-2-C-methyl-D-erythritol + ATP = 4-CDP-2-C-methyl-D-erythritol 2-phosphate + ADP + H(+)</text>
        <dbReference type="Rhea" id="RHEA:18437"/>
        <dbReference type="ChEBI" id="CHEBI:15378"/>
        <dbReference type="ChEBI" id="CHEBI:30616"/>
        <dbReference type="ChEBI" id="CHEBI:57823"/>
        <dbReference type="ChEBI" id="CHEBI:57919"/>
        <dbReference type="ChEBI" id="CHEBI:456216"/>
        <dbReference type="EC" id="2.7.1.148"/>
    </reaction>
</comment>
<dbReference type="EMBL" id="SGXA01000001">
    <property type="protein sequence ID" value="RZS74664.1"/>
    <property type="molecule type" value="Genomic_DNA"/>
</dbReference>
<evidence type="ECO:0000256" key="1">
    <source>
        <dbReference type="ARBA" id="ARBA00009684"/>
    </source>
</evidence>
<dbReference type="InterPro" id="IPR014721">
    <property type="entry name" value="Ribsml_uS5_D2-typ_fold_subgr"/>
</dbReference>
<dbReference type="PIRSF" id="PIRSF010376">
    <property type="entry name" value="IspE"/>
    <property type="match status" value="1"/>
</dbReference>
<sequence>MISFPNCKINLGLHILGKRNDGYHDLATVFYPLPVKDVLEIVKAPALQLSVTGIPVGGPPEKNLCVKAWELLKTDFPDLSPVTICLHKNIPMGAGLGGGSADGAFMLSLLNSKFNLQLSKEQLLQYALQLGSDCPFFIHNQPCLATGRGEILTPLTFDLSNYSFLLIHPGVHVNTAWAFSQISPTGNSTALETIVQHPVQTWKDQLINDFEMPVTRHHPALQEIKDRLYEAGAIYASMSGSGSAFYGIFPKNQLPEIEWPSAYRVFLLP</sequence>
<keyword evidence="13" id="KW-1185">Reference proteome</keyword>
<dbReference type="Proteomes" id="UP000293874">
    <property type="component" value="Unassembled WGS sequence"/>
</dbReference>
<dbReference type="InterPro" id="IPR020568">
    <property type="entry name" value="Ribosomal_Su5_D2-typ_SF"/>
</dbReference>
<dbReference type="InterPro" id="IPR004424">
    <property type="entry name" value="IspE"/>
</dbReference>
<dbReference type="InterPro" id="IPR013750">
    <property type="entry name" value="GHMP_kinase_C_dom"/>
</dbReference>
<evidence type="ECO:0000256" key="5">
    <source>
        <dbReference type="ARBA" id="ARBA00022741"/>
    </source>
</evidence>
<dbReference type="RefSeq" id="WP_130539114.1">
    <property type="nucleotide sequence ID" value="NZ_CP042431.1"/>
</dbReference>
<feature type="domain" description="GHMP kinase N-terminal" evidence="10">
    <location>
        <begin position="63"/>
        <end position="139"/>
    </location>
</feature>
<dbReference type="UniPathway" id="UPA00056">
    <property type="reaction ID" value="UER00094"/>
</dbReference>
<organism evidence="12 13">
    <name type="scientific">Pseudobacter ginsenosidimutans</name>
    <dbReference type="NCBI Taxonomy" id="661488"/>
    <lineage>
        <taxon>Bacteria</taxon>
        <taxon>Pseudomonadati</taxon>
        <taxon>Bacteroidota</taxon>
        <taxon>Chitinophagia</taxon>
        <taxon>Chitinophagales</taxon>
        <taxon>Chitinophagaceae</taxon>
        <taxon>Pseudobacter</taxon>
    </lineage>
</organism>
<evidence type="ECO:0000313" key="13">
    <source>
        <dbReference type="Proteomes" id="UP000293874"/>
    </source>
</evidence>
<evidence type="ECO:0000256" key="3">
    <source>
        <dbReference type="ARBA" id="ARBA00017473"/>
    </source>
</evidence>
<evidence type="ECO:0000256" key="9">
    <source>
        <dbReference type="HAMAP-Rule" id="MF_00061"/>
    </source>
</evidence>
<evidence type="ECO:0000256" key="8">
    <source>
        <dbReference type="ARBA" id="ARBA00032554"/>
    </source>
</evidence>
<dbReference type="GO" id="GO:0050515">
    <property type="term" value="F:4-(cytidine 5'-diphospho)-2-C-methyl-D-erythritol kinase activity"/>
    <property type="evidence" value="ECO:0007669"/>
    <property type="project" value="UniProtKB-UniRule"/>
</dbReference>
<evidence type="ECO:0000256" key="2">
    <source>
        <dbReference type="ARBA" id="ARBA00012052"/>
    </source>
</evidence>
<keyword evidence="9" id="KW-0414">Isoprene biosynthesis</keyword>
<dbReference type="HAMAP" id="MF_00061">
    <property type="entry name" value="IspE"/>
    <property type="match status" value="1"/>
</dbReference>
<reference evidence="12 13" key="1">
    <citation type="submission" date="2019-02" db="EMBL/GenBank/DDBJ databases">
        <title>Genomic Encyclopedia of Type Strains, Phase IV (KMG-IV): sequencing the most valuable type-strain genomes for metagenomic binning, comparative biology and taxonomic classification.</title>
        <authorList>
            <person name="Goeker M."/>
        </authorList>
    </citation>
    <scope>NUCLEOTIDE SEQUENCE [LARGE SCALE GENOMIC DNA]</scope>
    <source>
        <strain evidence="12 13">DSM 18116</strain>
    </source>
</reference>
<proteinExistence type="inferred from homology"/>
<evidence type="ECO:0000256" key="4">
    <source>
        <dbReference type="ARBA" id="ARBA00022679"/>
    </source>
</evidence>
<dbReference type="PANTHER" id="PTHR43527">
    <property type="entry name" value="4-DIPHOSPHOCYTIDYL-2-C-METHYL-D-ERYTHRITOL KINASE, CHLOROPLASTIC"/>
    <property type="match status" value="1"/>
</dbReference>
<comment type="function">
    <text evidence="9">Catalyzes the phosphorylation of the position 2 hydroxy group of 4-diphosphocytidyl-2C-methyl-D-erythritol.</text>
</comment>
<dbReference type="InterPro" id="IPR006204">
    <property type="entry name" value="GHMP_kinase_N_dom"/>
</dbReference>
<keyword evidence="7 9" id="KW-0067">ATP-binding</keyword>
<dbReference type="Pfam" id="PF00288">
    <property type="entry name" value="GHMP_kinases_N"/>
    <property type="match status" value="1"/>
</dbReference>
<dbReference type="EC" id="2.7.1.148" evidence="2 9"/>
<feature type="active site" evidence="9">
    <location>
        <position position="8"/>
    </location>
</feature>
<comment type="pathway">
    <text evidence="9">Isoprenoid biosynthesis; isopentenyl diphosphate biosynthesis via DXP pathway; isopentenyl diphosphate from 1-deoxy-D-xylulose 5-phosphate: step 3/6.</text>
</comment>
<dbReference type="GO" id="GO:0016114">
    <property type="term" value="P:terpenoid biosynthetic process"/>
    <property type="evidence" value="ECO:0007669"/>
    <property type="project" value="UniProtKB-UniRule"/>
</dbReference>
<feature type="active site" evidence="9">
    <location>
        <position position="133"/>
    </location>
</feature>
<dbReference type="SUPFAM" id="SSF55060">
    <property type="entry name" value="GHMP Kinase, C-terminal domain"/>
    <property type="match status" value="1"/>
</dbReference>
<evidence type="ECO:0000259" key="10">
    <source>
        <dbReference type="Pfam" id="PF00288"/>
    </source>
</evidence>
<evidence type="ECO:0000256" key="6">
    <source>
        <dbReference type="ARBA" id="ARBA00022777"/>
    </source>
</evidence>
<accession>A0A4Q7N201</accession>
<dbReference type="SUPFAM" id="SSF54211">
    <property type="entry name" value="Ribosomal protein S5 domain 2-like"/>
    <property type="match status" value="1"/>
</dbReference>
<keyword evidence="4 9" id="KW-0808">Transferase</keyword>
<name>A0A4Q7N201_9BACT</name>
<dbReference type="Gene3D" id="3.30.70.890">
    <property type="entry name" value="GHMP kinase, C-terminal domain"/>
    <property type="match status" value="1"/>
</dbReference>
<comment type="similarity">
    <text evidence="1 9">Belongs to the GHMP kinase family. IspE subfamily.</text>
</comment>
<gene>
    <name evidence="9" type="primary">ispE</name>
    <name evidence="12" type="ORF">EV199_0513</name>
</gene>
<dbReference type="OrthoDB" id="9809438at2"/>
<dbReference type="PANTHER" id="PTHR43527:SF2">
    <property type="entry name" value="4-DIPHOSPHOCYTIDYL-2-C-METHYL-D-ERYTHRITOL KINASE, CHLOROPLASTIC"/>
    <property type="match status" value="1"/>
</dbReference>
<keyword evidence="5 9" id="KW-0547">Nucleotide-binding</keyword>
<evidence type="ECO:0000313" key="12">
    <source>
        <dbReference type="EMBL" id="RZS74664.1"/>
    </source>
</evidence>
<dbReference type="NCBIfam" id="TIGR00154">
    <property type="entry name" value="ispE"/>
    <property type="match status" value="1"/>
</dbReference>
<protein>
    <recommendedName>
        <fullName evidence="3 9">4-diphosphocytidyl-2-C-methyl-D-erythritol kinase</fullName>
        <shortName evidence="9">CMK</shortName>
        <ecNumber evidence="2 9">2.7.1.148</ecNumber>
    </recommendedName>
    <alternativeName>
        <fullName evidence="8 9">4-(cytidine-5'-diphospho)-2-C-methyl-D-erythritol kinase</fullName>
    </alternativeName>
</protein>